<reference evidence="4 5" key="1">
    <citation type="submission" date="2020-10" db="EMBL/GenBank/DDBJ databases">
        <title>Connecting structure to function with the recovery of over 1000 high-quality activated sludge metagenome-assembled genomes encoding full-length rRNA genes using long-read sequencing.</title>
        <authorList>
            <person name="Singleton C.M."/>
            <person name="Petriglieri F."/>
            <person name="Kristensen J.M."/>
            <person name="Kirkegaard R.H."/>
            <person name="Michaelsen T.Y."/>
            <person name="Andersen M.H."/>
            <person name="Karst S.M."/>
            <person name="Dueholm M.S."/>
            <person name="Nielsen P.H."/>
            <person name="Albertsen M."/>
        </authorList>
    </citation>
    <scope>NUCLEOTIDE SEQUENCE [LARGE SCALE GENOMIC DNA]</scope>
    <source>
        <strain evidence="4">Fred_18-Q3-R57-64_BAT3C.720</strain>
    </source>
</reference>
<evidence type="ECO:0000256" key="2">
    <source>
        <dbReference type="SAM" id="Phobius"/>
    </source>
</evidence>
<dbReference type="SUPFAM" id="SSF47413">
    <property type="entry name" value="lambda repressor-like DNA-binding domains"/>
    <property type="match status" value="1"/>
</dbReference>
<dbReference type="EMBL" id="JADJOT010000009">
    <property type="protein sequence ID" value="MBK7954500.1"/>
    <property type="molecule type" value="Genomic_DNA"/>
</dbReference>
<organism evidence="4 5">
    <name type="scientific">Candidatus Accumulibacter affinis</name>
    <dbReference type="NCBI Taxonomy" id="2954384"/>
    <lineage>
        <taxon>Bacteria</taxon>
        <taxon>Pseudomonadati</taxon>
        <taxon>Pseudomonadota</taxon>
        <taxon>Betaproteobacteria</taxon>
        <taxon>Candidatus Accumulibacter</taxon>
    </lineage>
</organism>
<dbReference type="InterPro" id="IPR050400">
    <property type="entry name" value="Bact_Cytoskel_RodZ"/>
</dbReference>
<dbReference type="InterPro" id="IPR025194">
    <property type="entry name" value="RodZ-like_C"/>
</dbReference>
<sequence length="294" mass="31222">MSEPARFPGPAVPNLAAQEPAREPLPSSELPTSIGAGVGQMLRAAREARNMSVTEAAQSLKLGPRQVEAIEAEDWASLPGNTMIRGFVRNYARVLGIDADLLMRGLDAAQLQRAAHLEVSAGTTASLPHSVSRRVERRDYLAVLAGLLLLGLAALAYFYIPKDLWQDKWRAMLERTPPPAAAPAAAPPVAPVAAAGESVTVVATPNATLLTDAGVGGHALKFSFARPAWVEVRDGRGQLIFSELGQAGSQREIGGQPPFSLVVGNSTYVTLEYQGKMVDLSQRTKGDVARLTVE</sequence>
<comment type="caution">
    <text evidence="4">The sequence shown here is derived from an EMBL/GenBank/DDBJ whole genome shotgun (WGS) entry which is preliminary data.</text>
</comment>
<feature type="transmembrane region" description="Helical" evidence="2">
    <location>
        <begin position="140"/>
        <end position="160"/>
    </location>
</feature>
<dbReference type="GO" id="GO:0003677">
    <property type="term" value="F:DNA binding"/>
    <property type="evidence" value="ECO:0007669"/>
    <property type="project" value="InterPro"/>
</dbReference>
<proteinExistence type="predicted"/>
<dbReference type="PANTHER" id="PTHR34475">
    <property type="match status" value="1"/>
</dbReference>
<dbReference type="AlphaFoldDB" id="A0A935THY1"/>
<evidence type="ECO:0000259" key="3">
    <source>
        <dbReference type="Pfam" id="PF13464"/>
    </source>
</evidence>
<evidence type="ECO:0000256" key="1">
    <source>
        <dbReference type="SAM" id="MobiDB-lite"/>
    </source>
</evidence>
<gene>
    <name evidence="4" type="ORF">IPK02_11375</name>
</gene>
<accession>A0A935THY1</accession>
<keyword evidence="2" id="KW-0812">Transmembrane</keyword>
<evidence type="ECO:0000313" key="5">
    <source>
        <dbReference type="Proteomes" id="UP000706151"/>
    </source>
</evidence>
<evidence type="ECO:0000313" key="4">
    <source>
        <dbReference type="EMBL" id="MBK7954500.1"/>
    </source>
</evidence>
<dbReference type="Proteomes" id="UP000706151">
    <property type="component" value="Unassembled WGS sequence"/>
</dbReference>
<dbReference type="Pfam" id="PF13413">
    <property type="entry name" value="HTH_25"/>
    <property type="match status" value="1"/>
</dbReference>
<dbReference type="InterPro" id="IPR001387">
    <property type="entry name" value="Cro/C1-type_HTH"/>
</dbReference>
<keyword evidence="2" id="KW-0472">Membrane</keyword>
<dbReference type="InterPro" id="IPR010982">
    <property type="entry name" value="Lambda_DNA-bd_dom_sf"/>
</dbReference>
<dbReference type="Pfam" id="PF13464">
    <property type="entry name" value="RodZ_C"/>
    <property type="match status" value="1"/>
</dbReference>
<name>A0A935THY1_9PROT</name>
<dbReference type="PANTHER" id="PTHR34475:SF1">
    <property type="entry name" value="CYTOSKELETON PROTEIN RODZ"/>
    <property type="match status" value="1"/>
</dbReference>
<protein>
    <submittedName>
        <fullName evidence="4">Helix-turn-helix domain-containing protein</fullName>
    </submittedName>
</protein>
<keyword evidence="2" id="KW-1133">Transmembrane helix</keyword>
<feature type="domain" description="Cytoskeleton protein RodZ-like C-terminal" evidence="3">
    <location>
        <begin position="222"/>
        <end position="292"/>
    </location>
</feature>
<feature type="region of interest" description="Disordered" evidence="1">
    <location>
        <begin position="1"/>
        <end position="32"/>
    </location>
</feature>
<dbReference type="Gene3D" id="1.10.260.40">
    <property type="entry name" value="lambda repressor-like DNA-binding domains"/>
    <property type="match status" value="1"/>
</dbReference>
<dbReference type="CDD" id="cd00093">
    <property type="entry name" value="HTH_XRE"/>
    <property type="match status" value="1"/>
</dbReference>